<evidence type="ECO:0000313" key="3">
    <source>
        <dbReference type="Proteomes" id="UP000030744"/>
    </source>
</evidence>
<dbReference type="VEuPathDB" id="ToxoDB:EMH_0064720"/>
<dbReference type="Proteomes" id="UP000030744">
    <property type="component" value="Unassembled WGS sequence"/>
</dbReference>
<name>U6KDM3_9EIME</name>
<dbReference type="GeneID" id="60404181"/>
<reference evidence="2" key="2">
    <citation type="submission" date="2013-10" db="EMBL/GenBank/DDBJ databases">
        <authorList>
            <person name="Aslett M."/>
        </authorList>
    </citation>
    <scope>NUCLEOTIDE SEQUENCE [LARGE SCALE GENOMIC DNA]</scope>
    <source>
        <strain evidence="2">Houghton</strain>
    </source>
</reference>
<protein>
    <submittedName>
        <fullName evidence="2">Uncharacterized protein</fullName>
    </submittedName>
</protein>
<organism evidence="2 3">
    <name type="scientific">Eimeria mitis</name>
    <dbReference type="NCBI Taxonomy" id="44415"/>
    <lineage>
        <taxon>Eukaryota</taxon>
        <taxon>Sar</taxon>
        <taxon>Alveolata</taxon>
        <taxon>Apicomplexa</taxon>
        <taxon>Conoidasida</taxon>
        <taxon>Coccidia</taxon>
        <taxon>Eucoccidiorida</taxon>
        <taxon>Eimeriorina</taxon>
        <taxon>Eimeriidae</taxon>
        <taxon>Eimeria</taxon>
    </lineage>
</organism>
<evidence type="ECO:0000313" key="2">
    <source>
        <dbReference type="EMBL" id="CDJ36135.1"/>
    </source>
</evidence>
<gene>
    <name evidence="2" type="ORF">EMH_0064720</name>
</gene>
<dbReference type="RefSeq" id="XP_037878424.1">
    <property type="nucleotide sequence ID" value="XM_038022570.1"/>
</dbReference>
<evidence type="ECO:0000256" key="1">
    <source>
        <dbReference type="SAM" id="MobiDB-lite"/>
    </source>
</evidence>
<keyword evidence="3" id="KW-1185">Reference proteome</keyword>
<sequence length="124" mass="12220">MERRCRRFAAGGVWLAHRNGGGNTLPLAAAARPGAVACKRGESAPPAFAALPHPNSCSIQTQVHAAAAAAAAAAVAAAAAAAAAAAKAELAAASSSSSSSKKQQQRKATQPTVVLSHPPLLPPK</sequence>
<accession>U6KDM3</accession>
<dbReference type="EMBL" id="HG735573">
    <property type="protein sequence ID" value="CDJ36135.1"/>
    <property type="molecule type" value="Genomic_DNA"/>
</dbReference>
<reference evidence="2" key="1">
    <citation type="submission" date="2013-10" db="EMBL/GenBank/DDBJ databases">
        <title>Genomic analysis of the causative agents of coccidiosis in chickens.</title>
        <authorList>
            <person name="Reid A.J."/>
            <person name="Blake D."/>
            <person name="Billington K."/>
            <person name="Browne H."/>
            <person name="Dunn M."/>
            <person name="Hung S."/>
            <person name="Kawahara F."/>
            <person name="Miranda-Saavedra D."/>
            <person name="Mourier T."/>
            <person name="Nagra H."/>
            <person name="Otto T.D."/>
            <person name="Rawlings N."/>
            <person name="Sanchez A."/>
            <person name="Sanders M."/>
            <person name="Subramaniam C."/>
            <person name="Tay Y."/>
            <person name="Dear P."/>
            <person name="Doerig C."/>
            <person name="Gruber A."/>
            <person name="Parkinson J."/>
            <person name="Shirley M."/>
            <person name="Wan K.L."/>
            <person name="Berriman M."/>
            <person name="Tomley F."/>
            <person name="Pain A."/>
        </authorList>
    </citation>
    <scope>NUCLEOTIDE SEQUENCE [LARGE SCALE GENOMIC DNA]</scope>
    <source>
        <strain evidence="2">Houghton</strain>
    </source>
</reference>
<dbReference type="AlphaFoldDB" id="U6KDM3"/>
<proteinExistence type="predicted"/>
<feature type="region of interest" description="Disordered" evidence="1">
    <location>
        <begin position="92"/>
        <end position="124"/>
    </location>
</feature>